<gene>
    <name evidence="1" type="ORF">E6C27_scaffold243G001050</name>
</gene>
<accession>A0A5A7TWH6</accession>
<organism evidence="1 2">
    <name type="scientific">Cucumis melo var. makuwa</name>
    <name type="common">Oriental melon</name>
    <dbReference type="NCBI Taxonomy" id="1194695"/>
    <lineage>
        <taxon>Eukaryota</taxon>
        <taxon>Viridiplantae</taxon>
        <taxon>Streptophyta</taxon>
        <taxon>Embryophyta</taxon>
        <taxon>Tracheophyta</taxon>
        <taxon>Spermatophyta</taxon>
        <taxon>Magnoliopsida</taxon>
        <taxon>eudicotyledons</taxon>
        <taxon>Gunneridae</taxon>
        <taxon>Pentapetalae</taxon>
        <taxon>rosids</taxon>
        <taxon>fabids</taxon>
        <taxon>Cucurbitales</taxon>
        <taxon>Cucurbitaceae</taxon>
        <taxon>Benincaseae</taxon>
        <taxon>Cucumis</taxon>
    </lineage>
</organism>
<evidence type="ECO:0000313" key="2">
    <source>
        <dbReference type="Proteomes" id="UP000321393"/>
    </source>
</evidence>
<dbReference type="AlphaFoldDB" id="A0A5A7TWH6"/>
<sequence>MDDNKSVVRDASTKTLQTHELDDVDKGLLLTHYSSIWLTRRQWGTTDVCITVASMIIETWARCAKREVEHYYEHRRRKFEVASNRNNLCSSGSRKFIGKRVTVNDKIEN</sequence>
<evidence type="ECO:0000313" key="1">
    <source>
        <dbReference type="EMBL" id="KAA0045599.1"/>
    </source>
</evidence>
<dbReference type="Proteomes" id="UP000321393">
    <property type="component" value="Unassembled WGS sequence"/>
</dbReference>
<name>A0A5A7TWH6_CUCMM</name>
<protein>
    <submittedName>
        <fullName evidence="1">Uncharacterized protein</fullName>
    </submittedName>
</protein>
<dbReference type="EMBL" id="SSTE01014401">
    <property type="protein sequence ID" value="KAA0045599.1"/>
    <property type="molecule type" value="Genomic_DNA"/>
</dbReference>
<proteinExistence type="predicted"/>
<reference evidence="1 2" key="1">
    <citation type="submission" date="2019-08" db="EMBL/GenBank/DDBJ databases">
        <title>Draft genome sequences of two oriental melons (Cucumis melo L. var makuwa).</title>
        <authorList>
            <person name="Kwon S.-Y."/>
        </authorList>
    </citation>
    <scope>NUCLEOTIDE SEQUENCE [LARGE SCALE GENOMIC DNA]</scope>
    <source>
        <strain evidence="2">cv. SW 3</strain>
        <tissue evidence="1">Leaf</tissue>
    </source>
</reference>
<comment type="caution">
    <text evidence="1">The sequence shown here is derived from an EMBL/GenBank/DDBJ whole genome shotgun (WGS) entry which is preliminary data.</text>
</comment>